<dbReference type="Proteomes" id="UP000077266">
    <property type="component" value="Unassembled WGS sequence"/>
</dbReference>
<dbReference type="SUPFAM" id="SSF47473">
    <property type="entry name" value="EF-hand"/>
    <property type="match status" value="1"/>
</dbReference>
<dbReference type="GO" id="GO:0051017">
    <property type="term" value="P:actin filament bundle assembly"/>
    <property type="evidence" value="ECO:0007669"/>
    <property type="project" value="InterPro"/>
</dbReference>
<evidence type="ECO:0000313" key="5">
    <source>
        <dbReference type="EMBL" id="KZV99316.1"/>
    </source>
</evidence>
<dbReference type="Gene3D" id="1.10.418.10">
    <property type="entry name" value="Calponin-like domain"/>
    <property type="match status" value="3"/>
</dbReference>
<dbReference type="PROSITE" id="PS00019">
    <property type="entry name" value="ACTININ_1"/>
    <property type="match status" value="1"/>
</dbReference>
<feature type="domain" description="Calponin-homology (CH)" evidence="3">
    <location>
        <begin position="258"/>
        <end position="361"/>
    </location>
</feature>
<dbReference type="GO" id="GO:0051639">
    <property type="term" value="P:actin filament network formation"/>
    <property type="evidence" value="ECO:0007669"/>
    <property type="project" value="TreeGrafter"/>
</dbReference>
<dbReference type="Pfam" id="PF00307">
    <property type="entry name" value="CH"/>
    <property type="match status" value="3"/>
</dbReference>
<feature type="domain" description="Calponin-homology (CH)" evidence="3">
    <location>
        <begin position="382"/>
        <end position="519"/>
    </location>
</feature>
<dbReference type="GO" id="GO:0005737">
    <property type="term" value="C:cytoplasm"/>
    <property type="evidence" value="ECO:0007669"/>
    <property type="project" value="TreeGrafter"/>
</dbReference>
<reference evidence="5 6" key="1">
    <citation type="journal article" date="2016" name="Mol. Biol. Evol.">
        <title>Comparative Genomics of Early-Diverging Mushroom-Forming Fungi Provides Insights into the Origins of Lignocellulose Decay Capabilities.</title>
        <authorList>
            <person name="Nagy L.G."/>
            <person name="Riley R."/>
            <person name="Tritt A."/>
            <person name="Adam C."/>
            <person name="Daum C."/>
            <person name="Floudas D."/>
            <person name="Sun H."/>
            <person name="Yadav J.S."/>
            <person name="Pangilinan J."/>
            <person name="Larsson K.H."/>
            <person name="Matsuura K."/>
            <person name="Barry K."/>
            <person name="Labutti K."/>
            <person name="Kuo R."/>
            <person name="Ohm R.A."/>
            <person name="Bhattacharya S.S."/>
            <person name="Shirouzu T."/>
            <person name="Yoshinaga Y."/>
            <person name="Martin F.M."/>
            <person name="Grigoriev I.V."/>
            <person name="Hibbett D.S."/>
        </authorList>
    </citation>
    <scope>NUCLEOTIDE SEQUENCE [LARGE SCALE GENOMIC DNA]</scope>
    <source>
        <strain evidence="5 6">HHB12029</strain>
    </source>
</reference>
<accession>A0A165MIK2</accession>
<dbReference type="InterPro" id="IPR039959">
    <property type="entry name" value="Fimbrin/Plastin"/>
</dbReference>
<dbReference type="EMBL" id="KV425911">
    <property type="protein sequence ID" value="KZV99316.1"/>
    <property type="molecule type" value="Genomic_DNA"/>
</dbReference>
<keyword evidence="6" id="KW-1185">Reference proteome</keyword>
<gene>
    <name evidence="5" type="ORF">EXIGLDRAFT_831646</name>
</gene>
<dbReference type="AlphaFoldDB" id="A0A165MIK2"/>
<evidence type="ECO:0000256" key="2">
    <source>
        <dbReference type="ARBA" id="ARBA00023203"/>
    </source>
</evidence>
<evidence type="ECO:0000313" key="6">
    <source>
        <dbReference type="Proteomes" id="UP000077266"/>
    </source>
</evidence>
<dbReference type="FunFam" id="1.10.418.10:FF:000042">
    <property type="entry name" value="Fimbrin, putative"/>
    <property type="match status" value="1"/>
</dbReference>
<dbReference type="PROSITE" id="PS00020">
    <property type="entry name" value="ACTININ_2"/>
    <property type="match status" value="1"/>
</dbReference>
<dbReference type="STRING" id="1314781.A0A165MIK2"/>
<dbReference type="GO" id="GO:0005884">
    <property type="term" value="C:actin filament"/>
    <property type="evidence" value="ECO:0007669"/>
    <property type="project" value="TreeGrafter"/>
</dbReference>
<feature type="domain" description="EF-hand" evidence="4">
    <location>
        <begin position="48"/>
        <end position="83"/>
    </location>
</feature>
<evidence type="ECO:0000259" key="3">
    <source>
        <dbReference type="PROSITE" id="PS50021"/>
    </source>
</evidence>
<keyword evidence="1" id="KW-0677">Repeat</keyword>
<dbReference type="GO" id="GO:0051015">
    <property type="term" value="F:actin filament binding"/>
    <property type="evidence" value="ECO:0007669"/>
    <property type="project" value="InterPro"/>
</dbReference>
<organism evidence="5 6">
    <name type="scientific">Exidia glandulosa HHB12029</name>
    <dbReference type="NCBI Taxonomy" id="1314781"/>
    <lineage>
        <taxon>Eukaryota</taxon>
        <taxon>Fungi</taxon>
        <taxon>Dikarya</taxon>
        <taxon>Basidiomycota</taxon>
        <taxon>Agaricomycotina</taxon>
        <taxon>Agaricomycetes</taxon>
        <taxon>Auriculariales</taxon>
        <taxon>Exidiaceae</taxon>
        <taxon>Exidia</taxon>
    </lineage>
</organism>
<sequence>MQAIKLQKKYPQISQDEMFDLIARFNAIDTDTPGRVNKTTIINSVQGQSYDQVRETLKTVQVDASGKVELEDWVELHAKLKDHSAKQLTTSKGKVKVQGSNANVSHTINEDERREFTAHINGVLDGDPDIGSRLPIPTDTMQVFDECRDGLVLCKLINDSVPDTIDTRVLNKPTAKKPLNAFQITENNNIVITSARGIGCSVVNIGSTDIAEGTEHLILGLIWQIIRRGLLARVDIKIHPELYRLCEEGETIDDLLRLTPDQILLRWFNYHLKAAGWKRRVGNFSKDVKDGENYTVLLNQLKPDQCSLAPLQTSNLQQRAEQVLQNAERIGCRKYLTPPSLLSGNPRLNLAFVANLFNTHPGLEPLAPEEKVTIEDFDAEGEREARAFTLWLNSLGVEPAVYNLFENLKNGVVILQAFDKIVPGSVVWKRVSKPKAVVPGSPTQTSFNVEESGDVEEELGITPNQAQLSRFKCVENANYAVELAKQNKMHMVGIQGADIVDGTKTLVLGLVWQLMRLMALTKH</sequence>
<evidence type="ECO:0000256" key="1">
    <source>
        <dbReference type="ARBA" id="ARBA00022737"/>
    </source>
</evidence>
<dbReference type="PANTHER" id="PTHR19961">
    <property type="entry name" value="FIMBRIN/PLASTIN"/>
    <property type="match status" value="1"/>
</dbReference>
<dbReference type="PROSITE" id="PS50222">
    <property type="entry name" value="EF_HAND_2"/>
    <property type="match status" value="1"/>
</dbReference>
<feature type="domain" description="Calponin-homology (CH)" evidence="3">
    <location>
        <begin position="110"/>
        <end position="230"/>
    </location>
</feature>
<dbReference type="CDD" id="cd21300">
    <property type="entry name" value="CH_FIMB_rpt3"/>
    <property type="match status" value="1"/>
</dbReference>
<dbReference type="GO" id="GO:0032432">
    <property type="term" value="C:actin filament bundle"/>
    <property type="evidence" value="ECO:0007669"/>
    <property type="project" value="TreeGrafter"/>
</dbReference>
<dbReference type="InterPro" id="IPR001715">
    <property type="entry name" value="CH_dom"/>
</dbReference>
<proteinExistence type="predicted"/>
<dbReference type="FunFam" id="1.10.418.10:FF:000016">
    <property type="entry name" value="Probable fimbrin"/>
    <property type="match status" value="1"/>
</dbReference>
<dbReference type="PANTHER" id="PTHR19961:SF18">
    <property type="entry name" value="FI19014P1"/>
    <property type="match status" value="1"/>
</dbReference>
<dbReference type="CDD" id="cd21294">
    <property type="entry name" value="CH_FIMB_rpt1"/>
    <property type="match status" value="1"/>
</dbReference>
<dbReference type="InterPro" id="IPR011992">
    <property type="entry name" value="EF-hand-dom_pair"/>
</dbReference>
<dbReference type="InterPro" id="IPR001589">
    <property type="entry name" value="Actinin_actin-bd_CS"/>
</dbReference>
<protein>
    <recommendedName>
        <fullName evidence="7">Fimbrin</fullName>
    </recommendedName>
</protein>
<dbReference type="SUPFAM" id="SSF47576">
    <property type="entry name" value="Calponin-homology domain, CH-domain"/>
    <property type="match status" value="1"/>
</dbReference>
<dbReference type="GO" id="GO:0005509">
    <property type="term" value="F:calcium ion binding"/>
    <property type="evidence" value="ECO:0007669"/>
    <property type="project" value="InterPro"/>
</dbReference>
<keyword evidence="2" id="KW-0009">Actin-binding</keyword>
<evidence type="ECO:0000259" key="4">
    <source>
        <dbReference type="PROSITE" id="PS50222"/>
    </source>
</evidence>
<dbReference type="InParanoid" id="A0A165MIK2"/>
<evidence type="ECO:0008006" key="7">
    <source>
        <dbReference type="Google" id="ProtNLM"/>
    </source>
</evidence>
<dbReference type="InterPro" id="IPR002048">
    <property type="entry name" value="EF_hand_dom"/>
</dbReference>
<name>A0A165MIK2_EXIGL</name>
<dbReference type="FunCoup" id="A0A165MIK2">
    <property type="interactions" value="146"/>
</dbReference>
<dbReference type="InterPro" id="IPR036872">
    <property type="entry name" value="CH_dom_sf"/>
</dbReference>
<dbReference type="PROSITE" id="PS50021">
    <property type="entry name" value="CH"/>
    <property type="match status" value="3"/>
</dbReference>
<dbReference type="SMART" id="SM00033">
    <property type="entry name" value="CH"/>
    <property type="match status" value="3"/>
</dbReference>
<dbReference type="OrthoDB" id="431378at2759"/>